<gene>
    <name evidence="2" type="ORF">GLS40_00460</name>
</gene>
<feature type="domain" description="SnoaL-like" evidence="1">
    <location>
        <begin position="31"/>
        <end position="139"/>
    </location>
</feature>
<dbReference type="InterPro" id="IPR032710">
    <property type="entry name" value="NTF2-like_dom_sf"/>
</dbReference>
<evidence type="ECO:0000259" key="1">
    <source>
        <dbReference type="Pfam" id="PF12680"/>
    </source>
</evidence>
<dbReference type="Pfam" id="PF12680">
    <property type="entry name" value="SnoaL_2"/>
    <property type="match status" value="1"/>
</dbReference>
<sequence length="171" mass="18497">MTARGAGHTLDRAIPVQMERRMYHAFVRSRVRQLFAAASSGDAPAIMAAFAPRFEHGFLGDHALGGLRTSHAATAEWYARLYRLLPDISFEVTRIAVRGLPWATLVVADWTETNSGTDGVRTSNAGHHIVEIAWGRITRLTIVTDTAVLQKTLDRLAAGGVAEAHAAPITG</sequence>
<comment type="caution">
    <text evidence="2">The sequence shown here is derived from an EMBL/GenBank/DDBJ whole genome shotgun (WGS) entry which is preliminary data.</text>
</comment>
<name>A0A844VYM9_9RHOB</name>
<protein>
    <submittedName>
        <fullName evidence="2">Nuclear transport factor 2 family protein</fullName>
    </submittedName>
</protein>
<proteinExistence type="predicted"/>
<keyword evidence="3" id="KW-1185">Reference proteome</keyword>
<evidence type="ECO:0000313" key="2">
    <source>
        <dbReference type="EMBL" id="MWB76487.1"/>
    </source>
</evidence>
<dbReference type="SUPFAM" id="SSF54427">
    <property type="entry name" value="NTF2-like"/>
    <property type="match status" value="1"/>
</dbReference>
<dbReference type="Gene3D" id="3.10.450.50">
    <property type="match status" value="1"/>
</dbReference>
<reference evidence="2 3" key="1">
    <citation type="submission" date="2019-11" db="EMBL/GenBank/DDBJ databases">
        <title>Pseudooceanicola pacifica sp. nov., isolated from deep-sea sediment of the Pacific Ocean.</title>
        <authorList>
            <person name="Lyu L."/>
        </authorList>
    </citation>
    <scope>NUCLEOTIDE SEQUENCE [LARGE SCALE GENOMIC DNA]</scope>
    <source>
        <strain evidence="2 3">216_PA32_1</strain>
    </source>
</reference>
<dbReference type="AlphaFoldDB" id="A0A844VYM9"/>
<accession>A0A844VYM9</accession>
<dbReference type="Proteomes" id="UP000443843">
    <property type="component" value="Unassembled WGS sequence"/>
</dbReference>
<organism evidence="2 3">
    <name type="scientific">Pseudooceanicola pacificus</name>
    <dbReference type="NCBI Taxonomy" id="2676438"/>
    <lineage>
        <taxon>Bacteria</taxon>
        <taxon>Pseudomonadati</taxon>
        <taxon>Pseudomonadota</taxon>
        <taxon>Alphaproteobacteria</taxon>
        <taxon>Rhodobacterales</taxon>
        <taxon>Paracoccaceae</taxon>
        <taxon>Pseudooceanicola</taxon>
    </lineage>
</organism>
<evidence type="ECO:0000313" key="3">
    <source>
        <dbReference type="Proteomes" id="UP000443843"/>
    </source>
</evidence>
<dbReference type="EMBL" id="WNXQ01000001">
    <property type="protein sequence ID" value="MWB76487.1"/>
    <property type="molecule type" value="Genomic_DNA"/>
</dbReference>
<dbReference type="InterPro" id="IPR037401">
    <property type="entry name" value="SnoaL-like"/>
</dbReference>